<accession>A0A0T7D9V5</accession>
<accession>A0A0T7E2B2</accession>
<feature type="transmembrane region" description="Helical" evidence="7">
    <location>
        <begin position="33"/>
        <end position="53"/>
    </location>
</feature>
<dbReference type="Pfam" id="PF00528">
    <property type="entry name" value="BPD_transp_1"/>
    <property type="match status" value="1"/>
</dbReference>
<evidence type="ECO:0000256" key="4">
    <source>
        <dbReference type="ARBA" id="ARBA00022692"/>
    </source>
</evidence>
<dbReference type="NCBIfam" id="TIGR01097">
    <property type="entry name" value="PhnE"/>
    <property type="match status" value="1"/>
</dbReference>
<dbReference type="Gene3D" id="1.10.3720.10">
    <property type="entry name" value="MetI-like"/>
    <property type="match status" value="1"/>
</dbReference>
<evidence type="ECO:0000256" key="2">
    <source>
        <dbReference type="ARBA" id="ARBA00022448"/>
    </source>
</evidence>
<keyword evidence="6 7" id="KW-0472">Membrane</keyword>
<feature type="transmembrane region" description="Helical" evidence="7">
    <location>
        <begin position="144"/>
        <end position="167"/>
    </location>
</feature>
<evidence type="ECO:0000256" key="5">
    <source>
        <dbReference type="ARBA" id="ARBA00022989"/>
    </source>
</evidence>
<dbReference type="PANTHER" id="PTHR30043">
    <property type="entry name" value="PHOSPHONATES TRANSPORT SYSTEM PERMEASE PROTEIN"/>
    <property type="match status" value="1"/>
</dbReference>
<dbReference type="PANTHER" id="PTHR30043:SF1">
    <property type="entry name" value="ABC TRANSPORT SYSTEM PERMEASE PROTEIN P69"/>
    <property type="match status" value="1"/>
</dbReference>
<evidence type="ECO:0000256" key="3">
    <source>
        <dbReference type="ARBA" id="ARBA00022475"/>
    </source>
</evidence>
<dbReference type="EMBL" id="CCKJ01000034">
    <property type="protein sequence ID" value="CDT72220.1"/>
    <property type="molecule type" value="Genomic_DNA"/>
</dbReference>
<evidence type="ECO:0000313" key="8">
    <source>
        <dbReference type="EMBL" id="CDT72220.1"/>
    </source>
</evidence>
<name>A0A0T7E2B2_9VIBR</name>
<evidence type="ECO:0000256" key="6">
    <source>
        <dbReference type="ARBA" id="ARBA00023136"/>
    </source>
</evidence>
<comment type="caution">
    <text evidence="8">The sequence shown here is derived from an EMBL/GenBank/DDBJ whole genome shotgun (WGS) entry which is preliminary data.</text>
</comment>
<dbReference type="CDD" id="cd06261">
    <property type="entry name" value="TM_PBP2"/>
    <property type="match status" value="1"/>
</dbReference>
<keyword evidence="9" id="KW-1185">Reference proteome</keyword>
<dbReference type="PROSITE" id="PS50928">
    <property type="entry name" value="ABC_TM1"/>
    <property type="match status" value="1"/>
</dbReference>
<dbReference type="SUPFAM" id="SSF161098">
    <property type="entry name" value="MetI-like"/>
    <property type="match status" value="1"/>
</dbReference>
<comment type="similarity">
    <text evidence="7">Belongs to the binding-protein-dependent transport system permease family.</text>
</comment>
<dbReference type="GO" id="GO:0005886">
    <property type="term" value="C:plasma membrane"/>
    <property type="evidence" value="ECO:0007669"/>
    <property type="project" value="UniProtKB-SubCell"/>
</dbReference>
<evidence type="ECO:0000256" key="1">
    <source>
        <dbReference type="ARBA" id="ARBA00004651"/>
    </source>
</evidence>
<evidence type="ECO:0000256" key="7">
    <source>
        <dbReference type="RuleBase" id="RU363032"/>
    </source>
</evidence>
<feature type="transmembrane region" description="Helical" evidence="7">
    <location>
        <begin position="253"/>
        <end position="275"/>
    </location>
</feature>
<gene>
    <name evidence="8" type="ORF">VCR31J2_1290146</name>
</gene>
<protein>
    <submittedName>
        <fullName evidence="8">PhnE phosphonate ABC transporter, permease</fullName>
    </submittedName>
</protein>
<keyword evidence="3" id="KW-1003">Cell membrane</keyword>
<dbReference type="GO" id="GO:0015416">
    <property type="term" value="F:ABC-type phosphonate transporter activity"/>
    <property type="evidence" value="ECO:0007669"/>
    <property type="project" value="InterPro"/>
</dbReference>
<evidence type="ECO:0000313" key="9">
    <source>
        <dbReference type="Proteomes" id="UP000041625"/>
    </source>
</evidence>
<dbReference type="InterPro" id="IPR005769">
    <property type="entry name" value="PhnE/PtxC"/>
</dbReference>
<dbReference type="InterPro" id="IPR035906">
    <property type="entry name" value="MetI-like_sf"/>
</dbReference>
<organism evidence="8 9">
    <name type="scientific">Vibrio coralliirubri</name>
    <dbReference type="NCBI Taxonomy" id="1516159"/>
    <lineage>
        <taxon>Bacteria</taxon>
        <taxon>Pseudomonadati</taxon>
        <taxon>Pseudomonadota</taxon>
        <taxon>Gammaproteobacteria</taxon>
        <taxon>Vibrionales</taxon>
        <taxon>Vibrionaceae</taxon>
        <taxon>Vibrio</taxon>
    </lineage>
</organism>
<keyword evidence="4 7" id="KW-0812">Transmembrane</keyword>
<feature type="transmembrane region" description="Helical" evidence="7">
    <location>
        <begin position="95"/>
        <end position="117"/>
    </location>
</feature>
<proteinExistence type="inferred from homology"/>
<dbReference type="InterPro" id="IPR000515">
    <property type="entry name" value="MetI-like"/>
</dbReference>
<comment type="subcellular location">
    <subcellularLocation>
        <location evidence="1 7">Cell membrane</location>
        <topology evidence="1 7">Multi-pass membrane protein</topology>
    </subcellularLocation>
</comment>
<keyword evidence="5 7" id="KW-1133">Transmembrane helix</keyword>
<reference evidence="8 9" key="1">
    <citation type="submission" date="2014-06" db="EMBL/GenBank/DDBJ databases">
        <authorList>
            <person name="Le Roux F."/>
        </authorList>
    </citation>
    <scope>NUCLEOTIDE SEQUENCE [LARGE SCALE GENOMIC DNA]</scope>
    <source>
        <strain evidence="8 9">J2-31</strain>
    </source>
</reference>
<keyword evidence="2 7" id="KW-0813">Transport</keyword>
<dbReference type="AlphaFoldDB" id="A0A0T7E2B2"/>
<sequence>MCSKERPMSTLNETPTSAINRTQWQRYDSKQSLMLWLGWLCFVALTVFAWQVMNKDTIWYFVTDSPNQFADISSRMWPPRWSYLESLWSPLWDTINIATLGTLLGIVLAFPVAFLAARNTTPSMTFIRPIALFIIAASRSINSLIWALLLVAIIGPGLLAGIIAIALRSIGFVAKLMYEAIEEVNATQMSAIQSTGASPLQVLNYGILPQVMPSFIGTSLFRWDINIRESTVLGLVGAGGIGLKLQESMAMLAWPQVTVIFCAILVTVIFSEWLAAKARKALI</sequence>
<dbReference type="Proteomes" id="UP000041625">
    <property type="component" value="Unassembled WGS sequence"/>
</dbReference>